<proteinExistence type="predicted"/>
<name>A0A7G9FV96_9FIRM</name>
<organism evidence="2 3">
    <name type="scientific">Simiaoa sunii</name>
    <dbReference type="NCBI Taxonomy" id="2763672"/>
    <lineage>
        <taxon>Bacteria</taxon>
        <taxon>Bacillati</taxon>
        <taxon>Bacillota</taxon>
        <taxon>Clostridia</taxon>
        <taxon>Lachnospirales</taxon>
        <taxon>Lachnospiraceae</taxon>
        <taxon>Simiaoa</taxon>
    </lineage>
</organism>
<dbReference type="Pfam" id="PF12725">
    <property type="entry name" value="DUF3810"/>
    <property type="match status" value="1"/>
</dbReference>
<protein>
    <submittedName>
        <fullName evidence="2">DUF3810 domain-containing protein</fullName>
    </submittedName>
</protein>
<dbReference type="Proteomes" id="UP000515981">
    <property type="component" value="Chromosome"/>
</dbReference>
<evidence type="ECO:0000313" key="2">
    <source>
        <dbReference type="EMBL" id="QNM02478.1"/>
    </source>
</evidence>
<feature type="transmembrane region" description="Helical" evidence="1">
    <location>
        <begin position="12"/>
        <end position="29"/>
    </location>
</feature>
<dbReference type="AlphaFoldDB" id="A0A7G9FV96"/>
<gene>
    <name evidence="2" type="ORF">H9Q77_15795</name>
</gene>
<dbReference type="KEGG" id="ssun:H9Q77_15795"/>
<feature type="transmembrane region" description="Helical" evidence="1">
    <location>
        <begin position="104"/>
        <end position="124"/>
    </location>
</feature>
<keyword evidence="1" id="KW-0472">Membrane</keyword>
<feature type="transmembrane region" description="Helical" evidence="1">
    <location>
        <begin position="64"/>
        <end position="84"/>
    </location>
</feature>
<dbReference type="InterPro" id="IPR024294">
    <property type="entry name" value="DUF3810"/>
</dbReference>
<dbReference type="EMBL" id="CP060633">
    <property type="protein sequence ID" value="QNM02478.1"/>
    <property type="molecule type" value="Genomic_DNA"/>
</dbReference>
<dbReference type="RefSeq" id="WP_249326184.1">
    <property type="nucleotide sequence ID" value="NZ_CP060633.1"/>
</dbReference>
<keyword evidence="3" id="KW-1185">Reference proteome</keyword>
<reference evidence="2 3" key="1">
    <citation type="submission" date="2020-08" db="EMBL/GenBank/DDBJ databases">
        <authorList>
            <person name="Liu C."/>
            <person name="Sun Q."/>
        </authorList>
    </citation>
    <scope>NUCLEOTIDE SEQUENCE [LARGE SCALE GENOMIC DNA]</scope>
    <source>
        <strain evidence="2 3">NSJ-8</strain>
    </source>
</reference>
<accession>A0A7G9FV96</accession>
<evidence type="ECO:0000313" key="3">
    <source>
        <dbReference type="Proteomes" id="UP000515981"/>
    </source>
</evidence>
<sequence length="400" mass="45551">MESNKKGKKSLRIYISIVIVLLLLQVIAWNSRSFSDAYIAYIFPIWVNTYGRITGSFPFSVGEWMIVAGIAVVISAVLLGMSMIFPGCRHSARYCHGVKRYFRFFAWVLLFVFAIMTLNCTMIYHGSTFSEKYFGEEEGQQDVTLQERTEELLRIYNDIVSHCNALSMEIERDDNGAVVYSGGVDSKGNAVDMAGKAINVMQNLGKSYDQLDGYYPRPKAMFFSDFMCQMYMCGYYFPFSMEANYNDVMSIMKKPATMCHELAHIRGYIYEDEANFIAFLACVESDDAAFQYSGYLSVLNYVANDLYKTRLADPESYAAARETVRPLQVLQQVREDNIFVTEAEWERINGKAVVDTETVDSVSDTLTDASLKLNGVSDGMVSYNRVVELLLQWYGQQEKY</sequence>
<evidence type="ECO:0000256" key="1">
    <source>
        <dbReference type="SAM" id="Phobius"/>
    </source>
</evidence>
<keyword evidence="1" id="KW-0812">Transmembrane</keyword>
<keyword evidence="1" id="KW-1133">Transmembrane helix</keyword>